<gene>
    <name evidence="3" type="ORF">KGA66_20775</name>
</gene>
<feature type="chain" id="PRO_5039104442" evidence="1">
    <location>
        <begin position="25"/>
        <end position="324"/>
    </location>
</feature>
<dbReference type="InterPro" id="IPR007210">
    <property type="entry name" value="ABC_Gly_betaine_transp_sub-bd"/>
</dbReference>
<dbReference type="Proteomes" id="UP000677913">
    <property type="component" value="Unassembled WGS sequence"/>
</dbReference>
<evidence type="ECO:0000259" key="2">
    <source>
        <dbReference type="Pfam" id="PF04069"/>
    </source>
</evidence>
<evidence type="ECO:0000313" key="4">
    <source>
        <dbReference type="Proteomes" id="UP000677913"/>
    </source>
</evidence>
<dbReference type="PROSITE" id="PS51257">
    <property type="entry name" value="PROKAR_LIPOPROTEIN"/>
    <property type="match status" value="1"/>
</dbReference>
<protein>
    <submittedName>
        <fullName evidence="3">ABC transporter substrate-binding protein</fullName>
    </submittedName>
</protein>
<feature type="domain" description="ABC-type glycine betaine transport system substrate-binding" evidence="2">
    <location>
        <begin position="49"/>
        <end position="320"/>
    </location>
</feature>
<dbReference type="Gene3D" id="3.40.190.10">
    <property type="entry name" value="Periplasmic binding protein-like II"/>
    <property type="match status" value="1"/>
</dbReference>
<sequence>MHSWISRRVTATAAAAVLTGAFMAGCGSSGSGNTSSNPLTGGGGGPTGSIVVGSDNFLESVLLADIYGQALAAKGYKVSYKLNIASREVTYGLLKSGSITLKPEYNGALLAYLDSLSKKNTPQQSTEQVDAAIAQELAPNLEVLQPSSAQDNDTLTLSKQAASKYGMKDGSSITDFVAALKGGQVSIGAAAEFQTRYQGIVGLEQAYGLKPSQISFKSLDAGGTLTETALAQNAVDAGDLFTTDPTITQNGLVTLSDPKNIFGVQNVLPLVNKTALNPAGVAALNAVDAKLDSKTLLALDIKTQVQKQDPATVATAWLKEQGLV</sequence>
<accession>A0A8J8BET5</accession>
<reference evidence="3" key="1">
    <citation type="submission" date="2021-04" db="EMBL/GenBank/DDBJ databases">
        <title>Genome based classification of Actinospica acidithermotolerans sp. nov., an actinobacterium isolated from an Indonesian hot spring.</title>
        <authorList>
            <person name="Kusuma A.B."/>
            <person name="Putra K.E."/>
            <person name="Nafisah S."/>
            <person name="Loh J."/>
            <person name="Nouioui I."/>
            <person name="Goodfellow M."/>
        </authorList>
    </citation>
    <scope>NUCLEOTIDE SEQUENCE</scope>
    <source>
        <strain evidence="3">DSM 45618</strain>
    </source>
</reference>
<feature type="signal peptide" evidence="1">
    <location>
        <begin position="1"/>
        <end position="24"/>
    </location>
</feature>
<dbReference type="RefSeq" id="WP_211469850.1">
    <property type="nucleotide sequence ID" value="NZ_JAGSXH010000086.1"/>
</dbReference>
<keyword evidence="1" id="KW-0732">Signal</keyword>
<comment type="caution">
    <text evidence="3">The sequence shown here is derived from an EMBL/GenBank/DDBJ whole genome shotgun (WGS) entry which is preliminary data.</text>
</comment>
<dbReference type="SUPFAM" id="SSF53850">
    <property type="entry name" value="Periplasmic binding protein-like II"/>
    <property type="match status" value="1"/>
</dbReference>
<dbReference type="GO" id="GO:0043190">
    <property type="term" value="C:ATP-binding cassette (ABC) transporter complex"/>
    <property type="evidence" value="ECO:0007669"/>
    <property type="project" value="InterPro"/>
</dbReference>
<keyword evidence="4" id="KW-1185">Reference proteome</keyword>
<dbReference type="AlphaFoldDB" id="A0A8J8BET5"/>
<organism evidence="3 4">
    <name type="scientific">Actinocrinis puniceicyclus</name>
    <dbReference type="NCBI Taxonomy" id="977794"/>
    <lineage>
        <taxon>Bacteria</taxon>
        <taxon>Bacillati</taxon>
        <taxon>Actinomycetota</taxon>
        <taxon>Actinomycetes</taxon>
        <taxon>Catenulisporales</taxon>
        <taxon>Actinospicaceae</taxon>
        <taxon>Actinocrinis</taxon>
    </lineage>
</organism>
<evidence type="ECO:0000313" key="3">
    <source>
        <dbReference type="EMBL" id="MBS2965496.1"/>
    </source>
</evidence>
<name>A0A8J8BET5_9ACTN</name>
<evidence type="ECO:0000256" key="1">
    <source>
        <dbReference type="SAM" id="SignalP"/>
    </source>
</evidence>
<dbReference type="CDD" id="cd13606">
    <property type="entry name" value="PBP2_ProX_like"/>
    <property type="match status" value="1"/>
</dbReference>
<dbReference type="Pfam" id="PF04069">
    <property type="entry name" value="OpuAC"/>
    <property type="match status" value="1"/>
</dbReference>
<dbReference type="EMBL" id="JAGSXH010000086">
    <property type="protein sequence ID" value="MBS2965496.1"/>
    <property type="molecule type" value="Genomic_DNA"/>
</dbReference>
<dbReference type="Gene3D" id="3.40.190.120">
    <property type="entry name" value="Osmoprotection protein (prox), domain 2"/>
    <property type="match status" value="1"/>
</dbReference>
<proteinExistence type="predicted"/>
<dbReference type="GO" id="GO:0022857">
    <property type="term" value="F:transmembrane transporter activity"/>
    <property type="evidence" value="ECO:0007669"/>
    <property type="project" value="InterPro"/>
</dbReference>